<evidence type="ECO:0000313" key="2">
    <source>
        <dbReference type="EMBL" id="RZC80818.1"/>
    </source>
</evidence>
<dbReference type="InterPro" id="IPR001810">
    <property type="entry name" value="F-box_dom"/>
</dbReference>
<accession>A0A4Y7L8N2</accession>
<dbReference type="PROSITE" id="PS50181">
    <property type="entry name" value="FBOX"/>
    <property type="match status" value="1"/>
</dbReference>
<dbReference type="GO" id="GO:0000209">
    <property type="term" value="P:protein polyubiquitination"/>
    <property type="evidence" value="ECO:0007669"/>
    <property type="project" value="TreeGrafter"/>
</dbReference>
<keyword evidence="3" id="KW-1185">Reference proteome</keyword>
<dbReference type="EMBL" id="CM010724">
    <property type="protein sequence ID" value="RZC80818.1"/>
    <property type="molecule type" value="Genomic_DNA"/>
</dbReference>
<dbReference type="SUPFAM" id="SSF81383">
    <property type="entry name" value="F-box domain"/>
    <property type="match status" value="1"/>
</dbReference>
<name>A0A4Y7L8N2_PAPSO</name>
<dbReference type="InterPro" id="IPR036047">
    <property type="entry name" value="F-box-like_dom_sf"/>
</dbReference>
<dbReference type="STRING" id="3469.A0A4Y7L8N2"/>
<dbReference type="OrthoDB" id="3219396at2759"/>
<protein>
    <recommendedName>
        <fullName evidence="1">F-box domain-containing protein</fullName>
    </recommendedName>
</protein>
<organism evidence="2 3">
    <name type="scientific">Papaver somniferum</name>
    <name type="common">Opium poppy</name>
    <dbReference type="NCBI Taxonomy" id="3469"/>
    <lineage>
        <taxon>Eukaryota</taxon>
        <taxon>Viridiplantae</taxon>
        <taxon>Streptophyta</taxon>
        <taxon>Embryophyta</taxon>
        <taxon>Tracheophyta</taxon>
        <taxon>Spermatophyta</taxon>
        <taxon>Magnoliopsida</taxon>
        <taxon>Ranunculales</taxon>
        <taxon>Papaveraceae</taxon>
        <taxon>Papaveroideae</taxon>
        <taxon>Papaver</taxon>
    </lineage>
</organism>
<dbReference type="PANTHER" id="PTHR16008:SF4">
    <property type="entry name" value="F-BOX ONLY PROTEIN 4"/>
    <property type="match status" value="1"/>
</dbReference>
<evidence type="ECO:0000259" key="1">
    <source>
        <dbReference type="PROSITE" id="PS50181"/>
    </source>
</evidence>
<reference evidence="2 3" key="1">
    <citation type="journal article" date="2018" name="Science">
        <title>The opium poppy genome and morphinan production.</title>
        <authorList>
            <person name="Guo L."/>
            <person name="Winzer T."/>
            <person name="Yang X."/>
            <person name="Li Y."/>
            <person name="Ning Z."/>
            <person name="He Z."/>
            <person name="Teodor R."/>
            <person name="Lu Y."/>
            <person name="Bowser T.A."/>
            <person name="Graham I.A."/>
            <person name="Ye K."/>
        </authorList>
    </citation>
    <scope>NUCLEOTIDE SEQUENCE [LARGE SCALE GENOMIC DNA]</scope>
    <source>
        <strain evidence="3">cv. HN1</strain>
        <tissue evidence="2">Leaves</tissue>
    </source>
</reference>
<dbReference type="GO" id="GO:0031146">
    <property type="term" value="P:SCF-dependent proteasomal ubiquitin-dependent protein catabolic process"/>
    <property type="evidence" value="ECO:0007669"/>
    <property type="project" value="InterPro"/>
</dbReference>
<proteinExistence type="predicted"/>
<sequence length="267" mass="30031">MNQFEMILQNTLPDDIALNIASFLQVLELCSLGSCSKFWRELCSTDYLWVSLSKDRWPALGISSESPIPLILNNSNTGSSSLSSNENIQVQNSSAKGWRRFYINKHGDMASRASNIIKFVEEGTSPSKFLEIGDFVKAVQDLSLMDFGFKDVVMFFFSSKQNVLVNLAGLHYCIFWLNVSAEDAIAALRNCGIQERELCVSCWKLGRWFYGFRMRDESNIRRVSLGDLALAKENEVLGVLYRGAIHEVLRVQISIPPPACITSLHAQ</sequence>
<dbReference type="Gramene" id="RZC80818">
    <property type="protein sequence ID" value="RZC80818"/>
    <property type="gene ID" value="C5167_043390"/>
</dbReference>
<dbReference type="AlphaFoldDB" id="A0A4Y7L8N2"/>
<dbReference type="PANTHER" id="PTHR16008">
    <property type="entry name" value="F-BOX ONLY PROTEIN 4"/>
    <property type="match status" value="1"/>
</dbReference>
<dbReference type="InterPro" id="IPR039588">
    <property type="entry name" value="FBXO4"/>
</dbReference>
<gene>
    <name evidence="2" type="ORF">C5167_043390</name>
</gene>
<dbReference type="SMART" id="SM00256">
    <property type="entry name" value="FBOX"/>
    <property type="match status" value="1"/>
</dbReference>
<dbReference type="GO" id="GO:0019005">
    <property type="term" value="C:SCF ubiquitin ligase complex"/>
    <property type="evidence" value="ECO:0007669"/>
    <property type="project" value="TreeGrafter"/>
</dbReference>
<dbReference type="Gene3D" id="1.20.1280.50">
    <property type="match status" value="1"/>
</dbReference>
<dbReference type="Pfam" id="PF12937">
    <property type="entry name" value="F-box-like"/>
    <property type="match status" value="1"/>
</dbReference>
<dbReference type="Proteomes" id="UP000316621">
    <property type="component" value="Chromosome 10"/>
</dbReference>
<evidence type="ECO:0000313" key="3">
    <source>
        <dbReference type="Proteomes" id="UP000316621"/>
    </source>
</evidence>
<dbReference type="OMA" id="WRSACDA"/>
<feature type="domain" description="F-box" evidence="1">
    <location>
        <begin position="6"/>
        <end position="52"/>
    </location>
</feature>